<dbReference type="GO" id="GO:0043565">
    <property type="term" value="F:sequence-specific DNA binding"/>
    <property type="evidence" value="ECO:0007669"/>
    <property type="project" value="InterPro"/>
</dbReference>
<dbReference type="InParanoid" id="F5YF04"/>
<dbReference type="KEGG" id="taz:TREAZ_2565"/>
<evidence type="ECO:0000259" key="4">
    <source>
        <dbReference type="PROSITE" id="PS01124"/>
    </source>
</evidence>
<sequence length="127" mass="14493">MIRDAIFSMVNNDYSKYGAQIRNALNFITNNCASDLSLADVAAALYISPSYLTRLLKSKTGKGFNAWLHIIRIEKTKELLEKSDLRHYEIAEQVGYNSYKIFSEYFSKIVGCNARNYRGTIRGCMKS</sequence>
<dbReference type="Proteomes" id="UP000009222">
    <property type="component" value="Chromosome"/>
</dbReference>
<evidence type="ECO:0000313" key="5">
    <source>
        <dbReference type="EMBL" id="AEF81805.1"/>
    </source>
</evidence>
<keyword evidence="1" id="KW-0805">Transcription regulation</keyword>
<dbReference type="Gene3D" id="1.10.10.60">
    <property type="entry name" value="Homeodomain-like"/>
    <property type="match status" value="2"/>
</dbReference>
<evidence type="ECO:0000256" key="1">
    <source>
        <dbReference type="ARBA" id="ARBA00023015"/>
    </source>
</evidence>
<dbReference type="GO" id="GO:0003700">
    <property type="term" value="F:DNA-binding transcription factor activity"/>
    <property type="evidence" value="ECO:0007669"/>
    <property type="project" value="InterPro"/>
</dbReference>
<reference evidence="5 6" key="2">
    <citation type="journal article" date="2011" name="ISME J.">
        <title>RNA-seq reveals cooperative metabolic interactions between two termite-gut spirochete species in co-culture.</title>
        <authorList>
            <person name="Rosenthal A.Z."/>
            <person name="Matson E.G."/>
            <person name="Eldar A."/>
            <person name="Leadbetter J.R."/>
        </authorList>
    </citation>
    <scope>NUCLEOTIDE SEQUENCE [LARGE SCALE GENOMIC DNA]</scope>
    <source>
        <strain evidence="6">ATCC BAA-888 / DSM 13862 / ZAS-9</strain>
    </source>
</reference>
<dbReference type="EMBL" id="CP001841">
    <property type="protein sequence ID" value="AEF81805.1"/>
    <property type="molecule type" value="Genomic_DNA"/>
</dbReference>
<dbReference type="PANTHER" id="PTHR43280">
    <property type="entry name" value="ARAC-FAMILY TRANSCRIPTIONAL REGULATOR"/>
    <property type="match status" value="1"/>
</dbReference>
<dbReference type="AlphaFoldDB" id="F5YF04"/>
<keyword evidence="3" id="KW-0804">Transcription</keyword>
<dbReference type="PANTHER" id="PTHR43280:SF28">
    <property type="entry name" value="HTH-TYPE TRANSCRIPTIONAL ACTIVATOR RHAS"/>
    <property type="match status" value="1"/>
</dbReference>
<evidence type="ECO:0000256" key="3">
    <source>
        <dbReference type="ARBA" id="ARBA00023163"/>
    </source>
</evidence>
<name>F5YF04_LEAAZ</name>
<dbReference type="SUPFAM" id="SSF46689">
    <property type="entry name" value="Homeodomain-like"/>
    <property type="match status" value="2"/>
</dbReference>
<feature type="domain" description="HTH araC/xylS-type" evidence="4">
    <location>
        <begin position="22"/>
        <end position="120"/>
    </location>
</feature>
<accession>F5YF04</accession>
<gene>
    <name evidence="5" type="ordered locus">TREAZ_2565</name>
</gene>
<dbReference type="InterPro" id="IPR018060">
    <property type="entry name" value="HTH_AraC"/>
</dbReference>
<proteinExistence type="predicted"/>
<keyword evidence="2" id="KW-0238">DNA-binding</keyword>
<dbReference type="eggNOG" id="COG2207">
    <property type="taxonomic scope" value="Bacteria"/>
</dbReference>
<dbReference type="Pfam" id="PF12833">
    <property type="entry name" value="HTH_18"/>
    <property type="match status" value="1"/>
</dbReference>
<keyword evidence="6" id="KW-1185">Reference proteome</keyword>
<evidence type="ECO:0000256" key="2">
    <source>
        <dbReference type="ARBA" id="ARBA00023125"/>
    </source>
</evidence>
<protein>
    <submittedName>
        <fullName evidence="5">Response regulator receiver protein</fullName>
    </submittedName>
</protein>
<dbReference type="PROSITE" id="PS01124">
    <property type="entry name" value="HTH_ARAC_FAMILY_2"/>
    <property type="match status" value="1"/>
</dbReference>
<dbReference type="HOGENOM" id="CLU_000445_81_14_12"/>
<evidence type="ECO:0000313" key="6">
    <source>
        <dbReference type="Proteomes" id="UP000009222"/>
    </source>
</evidence>
<organism evidence="5 6">
    <name type="scientific">Leadbettera azotonutricia (strain ATCC BAA-888 / DSM 13862 / ZAS-9)</name>
    <name type="common">Treponema azotonutricium</name>
    <dbReference type="NCBI Taxonomy" id="545695"/>
    <lineage>
        <taxon>Bacteria</taxon>
        <taxon>Pseudomonadati</taxon>
        <taxon>Spirochaetota</taxon>
        <taxon>Spirochaetia</taxon>
        <taxon>Spirochaetales</taxon>
        <taxon>Breznakiellaceae</taxon>
        <taxon>Leadbettera</taxon>
    </lineage>
</organism>
<dbReference type="InterPro" id="IPR009057">
    <property type="entry name" value="Homeodomain-like_sf"/>
</dbReference>
<dbReference type="STRING" id="545695.TREAZ_2565"/>
<dbReference type="SMART" id="SM00342">
    <property type="entry name" value="HTH_ARAC"/>
    <property type="match status" value="1"/>
</dbReference>
<reference evidence="6" key="1">
    <citation type="submission" date="2009-12" db="EMBL/GenBank/DDBJ databases">
        <title>Complete sequence of Treponema azotonutricium strain ZAS-9.</title>
        <authorList>
            <person name="Tetu S.G."/>
            <person name="Matson E."/>
            <person name="Ren Q."/>
            <person name="Seshadri R."/>
            <person name="Elbourne L."/>
            <person name="Hassan K.A."/>
            <person name="Durkin A."/>
            <person name="Radune D."/>
            <person name="Mohamoud Y."/>
            <person name="Shay R."/>
            <person name="Jin S."/>
            <person name="Zhang X."/>
            <person name="Lucey K."/>
            <person name="Ballor N.R."/>
            <person name="Ottesen E."/>
            <person name="Rosenthal R."/>
            <person name="Allen A."/>
            <person name="Leadbetter J.R."/>
            <person name="Paulsen I.T."/>
        </authorList>
    </citation>
    <scope>NUCLEOTIDE SEQUENCE [LARGE SCALE GENOMIC DNA]</scope>
    <source>
        <strain evidence="6">ATCC BAA-888 / DSM 13862 / ZAS-9</strain>
    </source>
</reference>